<dbReference type="OrthoDB" id="9763101at2"/>
<dbReference type="EMBL" id="RXMA01000047">
    <property type="protein sequence ID" value="RTR13103.1"/>
    <property type="molecule type" value="Genomic_DNA"/>
</dbReference>
<accession>A0A431VA37</accession>
<comment type="similarity">
    <text evidence="1">Belongs to the UPF0276 family.</text>
</comment>
<evidence type="ECO:0000256" key="1">
    <source>
        <dbReference type="HAMAP-Rule" id="MF_00697"/>
    </source>
</evidence>
<comment type="caution">
    <text evidence="2">The sequence shown here is derived from an EMBL/GenBank/DDBJ whole genome shotgun (WGS) entry which is preliminary data.</text>
</comment>
<dbReference type="Gene3D" id="3.20.20.150">
    <property type="entry name" value="Divalent-metal-dependent TIM barrel enzymes"/>
    <property type="match status" value="1"/>
</dbReference>
<organism evidence="2 3">
    <name type="scientific">Azospirillum griseum</name>
    <dbReference type="NCBI Taxonomy" id="2496639"/>
    <lineage>
        <taxon>Bacteria</taxon>
        <taxon>Pseudomonadati</taxon>
        <taxon>Pseudomonadota</taxon>
        <taxon>Alphaproteobacteria</taxon>
        <taxon>Rhodospirillales</taxon>
        <taxon>Azospirillaceae</taxon>
        <taxon>Azospirillum</taxon>
    </lineage>
</organism>
<evidence type="ECO:0000313" key="2">
    <source>
        <dbReference type="EMBL" id="RTR13103.1"/>
    </source>
</evidence>
<dbReference type="InterPro" id="IPR036237">
    <property type="entry name" value="Xyl_isomerase-like_sf"/>
</dbReference>
<dbReference type="NCBIfam" id="NF003818">
    <property type="entry name" value="PRK05409.1"/>
    <property type="match status" value="1"/>
</dbReference>
<gene>
    <name evidence="2" type="ORF">EJ903_24870</name>
</gene>
<dbReference type="Proteomes" id="UP000277007">
    <property type="component" value="Unassembled WGS sequence"/>
</dbReference>
<keyword evidence="3" id="KW-1185">Reference proteome</keyword>
<dbReference type="PANTHER" id="PTHR42194:SF1">
    <property type="entry name" value="UPF0276 PROTEIN HI_1600"/>
    <property type="match status" value="1"/>
</dbReference>
<protein>
    <recommendedName>
        <fullName evidence="1">UPF0276 protein EJ903_24870</fullName>
    </recommendedName>
</protein>
<dbReference type="Pfam" id="PF05114">
    <property type="entry name" value="MbnB_TglH_ChrH"/>
    <property type="match status" value="1"/>
</dbReference>
<dbReference type="RefSeq" id="WP_126620568.1">
    <property type="nucleotide sequence ID" value="NZ_JBHUCY010000044.1"/>
</dbReference>
<evidence type="ECO:0000313" key="3">
    <source>
        <dbReference type="Proteomes" id="UP000277007"/>
    </source>
</evidence>
<name>A0A431VA37_9PROT</name>
<dbReference type="InterPro" id="IPR007801">
    <property type="entry name" value="MbnB/TglH/ChrH"/>
</dbReference>
<sequence>MTTPSISRPADAPIPADAGIGLRFAHHRAVLAEKPAVGWLEVHSENYMGGGVPPACLDAIRRDYPVSLHGVGLSLGSAEELDDGHLDRLCRLIDRIDPGLISEHLSWSIVGGVYLADLCPLPLTEEALAVVCRNIGRAQDRLGRRLLIENPSSYLRYRHSTIPEWEFLAAVASRTGCGLLCDVNNIAVSAANHGWDSHRYLAALPADSVGEFHLAGHTRRVFDDGREIRIDDHGSRVAADVWHLFEAAVALIGPRPTLIEWDTNVPPLAVLVEEAAAARLILNAARTSKTDREADHADAA</sequence>
<proteinExistence type="inferred from homology"/>
<reference evidence="2 3" key="1">
    <citation type="submission" date="2018-12" db="EMBL/GenBank/DDBJ databases">
        <authorList>
            <person name="Yang Y."/>
        </authorList>
    </citation>
    <scope>NUCLEOTIDE SEQUENCE [LARGE SCALE GENOMIC DNA]</scope>
    <source>
        <strain evidence="2 3">L-25-5w-1</strain>
    </source>
</reference>
<dbReference type="PANTHER" id="PTHR42194">
    <property type="entry name" value="UPF0276 PROTEIN HI_1600"/>
    <property type="match status" value="1"/>
</dbReference>
<dbReference type="AlphaFoldDB" id="A0A431VA37"/>
<dbReference type="SUPFAM" id="SSF51658">
    <property type="entry name" value="Xylose isomerase-like"/>
    <property type="match status" value="1"/>
</dbReference>
<dbReference type="HAMAP" id="MF_00697">
    <property type="entry name" value="UPF0276"/>
    <property type="match status" value="1"/>
</dbReference>